<proteinExistence type="inferred from homology"/>
<evidence type="ECO:0000256" key="1">
    <source>
        <dbReference type="ARBA" id="ARBA00010481"/>
    </source>
</evidence>
<evidence type="ECO:0000313" key="7">
    <source>
        <dbReference type="EnsemblPlants" id="ORUFI02G12190.1"/>
    </source>
</evidence>
<dbReference type="HOGENOM" id="CLU_001992_3_0_1"/>
<keyword evidence="3 6" id="KW-0808">Transferase</keyword>
<dbReference type="PANTHER" id="PTHR31889:SF4">
    <property type="entry name" value="FUCOSYLTRANSFERASE"/>
    <property type="match status" value="1"/>
</dbReference>
<dbReference type="Pfam" id="PF03254">
    <property type="entry name" value="XG_FTase"/>
    <property type="match status" value="2"/>
</dbReference>
<dbReference type="eggNOG" id="ENOG502QTTA">
    <property type="taxonomic scope" value="Eukaryota"/>
</dbReference>
<evidence type="ECO:0000256" key="6">
    <source>
        <dbReference type="RuleBase" id="RU367004"/>
    </source>
</evidence>
<dbReference type="GO" id="GO:0071555">
    <property type="term" value="P:cell wall organization"/>
    <property type="evidence" value="ECO:0007669"/>
    <property type="project" value="UniProtKB-UniRule"/>
</dbReference>
<dbReference type="OMA" id="HEGWQRM"/>
<dbReference type="Gramene" id="ORUFI02G12190.1">
    <property type="protein sequence ID" value="ORUFI02G12190.1"/>
    <property type="gene ID" value="ORUFI02G12190"/>
</dbReference>
<dbReference type="PANTHER" id="PTHR31889">
    <property type="entry name" value="FUCOSYLTRANSFERASE 2-RELATED"/>
    <property type="match status" value="1"/>
</dbReference>
<reference evidence="7" key="2">
    <citation type="submission" date="2015-06" db="UniProtKB">
        <authorList>
            <consortium name="EnsemblPlants"/>
        </authorList>
    </citation>
    <scope>IDENTIFICATION</scope>
</reference>
<comment type="similarity">
    <text evidence="1 6">Belongs to the glycosyltransferase 37 family.</text>
</comment>
<organism evidence="7 8">
    <name type="scientific">Oryza rufipogon</name>
    <name type="common">Brownbeard rice</name>
    <name type="synonym">Asian wild rice</name>
    <dbReference type="NCBI Taxonomy" id="4529"/>
    <lineage>
        <taxon>Eukaryota</taxon>
        <taxon>Viridiplantae</taxon>
        <taxon>Streptophyta</taxon>
        <taxon>Embryophyta</taxon>
        <taxon>Tracheophyta</taxon>
        <taxon>Spermatophyta</taxon>
        <taxon>Magnoliopsida</taxon>
        <taxon>Liliopsida</taxon>
        <taxon>Poales</taxon>
        <taxon>Poaceae</taxon>
        <taxon>BOP clade</taxon>
        <taxon>Oryzoideae</taxon>
        <taxon>Oryzeae</taxon>
        <taxon>Oryzinae</taxon>
        <taxon>Oryza</taxon>
    </lineage>
</organism>
<dbReference type="GO" id="GO:0008107">
    <property type="term" value="F:galactoside 2-alpha-L-fucosyltransferase activity"/>
    <property type="evidence" value="ECO:0007669"/>
    <property type="project" value="InterPro"/>
</dbReference>
<keyword evidence="8" id="KW-1185">Reference proteome</keyword>
<name>A0A0E0ND04_ORYRU</name>
<dbReference type="GO" id="GO:0032580">
    <property type="term" value="C:Golgi cisterna membrane"/>
    <property type="evidence" value="ECO:0007669"/>
    <property type="project" value="UniProtKB-SubCell"/>
</dbReference>
<protein>
    <recommendedName>
        <fullName evidence="6">Fucosyltransferase</fullName>
        <ecNumber evidence="6">2.4.1.-</ecNumber>
    </recommendedName>
</protein>
<dbReference type="Proteomes" id="UP000008022">
    <property type="component" value="Unassembled WGS sequence"/>
</dbReference>
<evidence type="ECO:0000256" key="2">
    <source>
        <dbReference type="ARBA" id="ARBA00022676"/>
    </source>
</evidence>
<evidence type="ECO:0000313" key="8">
    <source>
        <dbReference type="Proteomes" id="UP000008022"/>
    </source>
</evidence>
<keyword evidence="5 6" id="KW-0961">Cell wall biogenesis/degradation</keyword>
<sequence>MASLEDAPPSNSNLTGDQLLGDLLSAAFSWQSCRSRHEALQVRCGPGTAPYEKALRQPKSGDGAIAADGDDDDCRYVVSIVYDRGLGNRVIPIISAFLYAVLTERALLVAPYNGDVDALFCEPFPGTTWIHPGGRRFPLRRLRDLDGKSRESLGTLLKSNAVSVDAGGNGTSSWSGRPPPYVYLHLDGGADYHDKLFYCDEQQRPATSSAYRFACTTRRRRRCRRWCSTREKLIPFPTAGTTTNTSSSDQAVLVTSLNSWYSDRIRDELGGGGGVHQPSHEGWQRMGDTAHDMRALSEMYLLST</sequence>
<dbReference type="EC" id="2.4.1.-" evidence="6"/>
<evidence type="ECO:0000256" key="3">
    <source>
        <dbReference type="ARBA" id="ARBA00022679"/>
    </source>
</evidence>
<keyword evidence="2 6" id="KW-0328">Glycosyltransferase</keyword>
<keyword evidence="4" id="KW-0325">Glycoprotein</keyword>
<evidence type="ECO:0000256" key="5">
    <source>
        <dbReference type="ARBA" id="ARBA00023316"/>
    </source>
</evidence>
<reference evidence="8" key="1">
    <citation type="submission" date="2013-06" db="EMBL/GenBank/DDBJ databases">
        <authorList>
            <person name="Zhao Q."/>
        </authorList>
    </citation>
    <scope>NUCLEOTIDE SEQUENCE</scope>
    <source>
        <strain evidence="8">cv. W1943</strain>
    </source>
</reference>
<evidence type="ECO:0000256" key="4">
    <source>
        <dbReference type="ARBA" id="ARBA00023180"/>
    </source>
</evidence>
<keyword evidence="6" id="KW-0333">Golgi apparatus</keyword>
<dbReference type="InterPro" id="IPR004938">
    <property type="entry name" value="XG_FTase"/>
</dbReference>
<dbReference type="GO" id="GO:0042546">
    <property type="term" value="P:cell wall biogenesis"/>
    <property type="evidence" value="ECO:0007669"/>
    <property type="project" value="InterPro"/>
</dbReference>
<accession>A0A0E0ND04</accession>
<dbReference type="STRING" id="4529.A0A0E0ND04"/>
<dbReference type="FunFam" id="3.40.50.11340:FF:000008">
    <property type="entry name" value="Galactoside 2-alpha-L-fucosyltransferase"/>
    <property type="match status" value="1"/>
</dbReference>
<comment type="function">
    <text evidence="6">May be involved in cell wall biosynthesis.</text>
</comment>
<dbReference type="EnsemblPlants" id="ORUFI02G12190.1">
    <property type="protein sequence ID" value="ORUFI02G12190.1"/>
    <property type="gene ID" value="ORUFI02G12190"/>
</dbReference>
<comment type="subcellular location">
    <subcellularLocation>
        <location evidence="6">Golgi apparatus</location>
        <location evidence="6">Golgi stack membrane</location>
        <topology evidence="6">Single-pass type II membrane protein</topology>
    </subcellularLocation>
</comment>
<dbReference type="GO" id="GO:0009969">
    <property type="term" value="P:xyloglucan biosynthetic process"/>
    <property type="evidence" value="ECO:0007669"/>
    <property type="project" value="TreeGrafter"/>
</dbReference>
<dbReference type="AlphaFoldDB" id="A0A0E0ND04"/>
<dbReference type="Gene3D" id="3.40.50.11340">
    <property type="match status" value="1"/>
</dbReference>